<keyword evidence="6" id="KW-0862">Zinc</keyword>
<feature type="region of interest" description="Disordered" evidence="12">
    <location>
        <begin position="424"/>
        <end position="455"/>
    </location>
</feature>
<dbReference type="SUPFAM" id="SSF57667">
    <property type="entry name" value="beta-beta-alpha zinc fingers"/>
    <property type="match status" value="5"/>
</dbReference>
<keyword evidence="9" id="KW-0804">Transcription</keyword>
<evidence type="ECO:0000256" key="6">
    <source>
        <dbReference type="ARBA" id="ARBA00022833"/>
    </source>
</evidence>
<dbReference type="Pfam" id="PF00096">
    <property type="entry name" value="zf-C2H2"/>
    <property type="match status" value="7"/>
</dbReference>
<dbReference type="PROSITE" id="PS00028">
    <property type="entry name" value="ZINC_FINGER_C2H2_1"/>
    <property type="match status" value="8"/>
</dbReference>
<dbReference type="FunFam" id="3.30.160.60:FF:000706">
    <property type="entry name" value="Zinc finger protein"/>
    <property type="match status" value="1"/>
</dbReference>
<reference evidence="14" key="2">
    <citation type="submission" date="2025-09" db="UniProtKB">
        <authorList>
            <consortium name="Ensembl"/>
        </authorList>
    </citation>
    <scope>IDENTIFICATION</scope>
</reference>
<dbReference type="GO" id="GO:0000978">
    <property type="term" value="F:RNA polymerase II cis-regulatory region sequence-specific DNA binding"/>
    <property type="evidence" value="ECO:0007669"/>
    <property type="project" value="TreeGrafter"/>
</dbReference>
<keyword evidence="7" id="KW-0805">Transcription regulation</keyword>
<dbReference type="FunFam" id="3.30.160.60:FF:000634">
    <property type="entry name" value="Zinc finger X-chromosomal protein"/>
    <property type="match status" value="1"/>
</dbReference>
<dbReference type="FunFam" id="3.30.160.60:FF:000340">
    <property type="entry name" value="zinc finger protein 473 isoform X1"/>
    <property type="match status" value="1"/>
</dbReference>
<evidence type="ECO:0000256" key="11">
    <source>
        <dbReference type="PROSITE-ProRule" id="PRU00042"/>
    </source>
</evidence>
<reference evidence="14" key="1">
    <citation type="submission" date="2025-08" db="UniProtKB">
        <authorList>
            <consortium name="Ensembl"/>
        </authorList>
    </citation>
    <scope>IDENTIFICATION</scope>
</reference>
<dbReference type="Proteomes" id="UP000694545">
    <property type="component" value="Unplaced"/>
</dbReference>
<feature type="domain" description="C2H2-type" evidence="13">
    <location>
        <begin position="273"/>
        <end position="300"/>
    </location>
</feature>
<dbReference type="FunFam" id="3.30.160.60:FF:001430">
    <property type="entry name" value="Uncharacterized protein"/>
    <property type="match status" value="1"/>
</dbReference>
<evidence type="ECO:0000313" key="15">
    <source>
        <dbReference type="Proteomes" id="UP000694545"/>
    </source>
</evidence>
<organism evidence="14 15">
    <name type="scientific">Varanus komodoensis</name>
    <name type="common">Komodo dragon</name>
    <dbReference type="NCBI Taxonomy" id="61221"/>
    <lineage>
        <taxon>Eukaryota</taxon>
        <taxon>Metazoa</taxon>
        <taxon>Chordata</taxon>
        <taxon>Craniata</taxon>
        <taxon>Vertebrata</taxon>
        <taxon>Euteleostomi</taxon>
        <taxon>Lepidosauria</taxon>
        <taxon>Squamata</taxon>
        <taxon>Bifurcata</taxon>
        <taxon>Unidentata</taxon>
        <taxon>Episquamata</taxon>
        <taxon>Toxicofera</taxon>
        <taxon>Anguimorpha</taxon>
        <taxon>Paleoanguimorpha</taxon>
        <taxon>Varanoidea</taxon>
        <taxon>Varanidae</taxon>
        <taxon>Varanus</taxon>
    </lineage>
</organism>
<keyword evidence="5 11" id="KW-0863">Zinc-finger</keyword>
<feature type="compositionally biased region" description="Polar residues" evidence="12">
    <location>
        <begin position="233"/>
        <end position="242"/>
    </location>
</feature>
<dbReference type="PROSITE" id="PS50157">
    <property type="entry name" value="ZINC_FINGER_C2H2_2"/>
    <property type="match status" value="8"/>
</dbReference>
<name>A0A8D2LKB3_VARKO</name>
<keyword evidence="4" id="KW-0677">Repeat</keyword>
<dbReference type="InterPro" id="IPR036236">
    <property type="entry name" value="Znf_C2H2_sf"/>
</dbReference>
<dbReference type="InterPro" id="IPR013087">
    <property type="entry name" value="Znf_C2H2_type"/>
</dbReference>
<comment type="similarity">
    <text evidence="2">Belongs to the krueppel C2H2-type zinc-finger protein family.</text>
</comment>
<dbReference type="PANTHER" id="PTHR23226">
    <property type="entry name" value="ZINC FINGER AND SCAN DOMAIN-CONTAINING"/>
    <property type="match status" value="1"/>
</dbReference>
<feature type="domain" description="C2H2-type" evidence="13">
    <location>
        <begin position="301"/>
        <end position="328"/>
    </location>
</feature>
<feature type="domain" description="C2H2-type" evidence="13">
    <location>
        <begin position="329"/>
        <end position="356"/>
    </location>
</feature>
<dbReference type="SMART" id="SM00355">
    <property type="entry name" value="ZnF_C2H2"/>
    <property type="match status" value="8"/>
</dbReference>
<sequence>MGSKPYQCDICGKAFSYRYALTHHREIHIEGQSHKCPFCWKAFRTNYSLTRHKRIHMEIRSYQCSICRKAFGTRYSLSRHQEMHIMEKPGDLPNSGGTPADSSYMAKDPTRNIEGLSNNWSDNTTHSGNQVLHMEGKKPECSECVGTATCTKHHLEENGKGLECKSTVNNNLMLPKGQVSHAREWLENSVYPRNHGGHLEGRNPGCSESVGSSDLAKHQSPYLEGDTTEENSNKWTDTSVYSGHQGVHSDHAEENSINGLVDKEPVKDNEQSHTCSDCGKSLKRKYSLDRHQKMHSPERPYQCQVCKKSFHHPKDLTRHQISHSDLRPYQCTECGKQFKSKSAVLKHQKAHKGEKPYCCSYCGKRVTTNAILSSHLRMHTGERPYKCSVCDKGYLTKSHTLARPHKCLECGKSFIRKDHLTRHQKIHTRPPCDNHSKGPINAPSARKASIISKVG</sequence>
<comment type="subcellular location">
    <subcellularLocation>
        <location evidence="1">Nucleus</location>
    </subcellularLocation>
</comment>
<keyword evidence="8" id="KW-0238">DNA-binding</keyword>
<dbReference type="GO" id="GO:0000981">
    <property type="term" value="F:DNA-binding transcription factor activity, RNA polymerase II-specific"/>
    <property type="evidence" value="ECO:0007669"/>
    <property type="project" value="TreeGrafter"/>
</dbReference>
<dbReference type="GO" id="GO:0005634">
    <property type="term" value="C:nucleus"/>
    <property type="evidence" value="ECO:0007669"/>
    <property type="project" value="UniProtKB-SubCell"/>
</dbReference>
<evidence type="ECO:0000256" key="7">
    <source>
        <dbReference type="ARBA" id="ARBA00023015"/>
    </source>
</evidence>
<evidence type="ECO:0000256" key="8">
    <source>
        <dbReference type="ARBA" id="ARBA00023125"/>
    </source>
</evidence>
<feature type="domain" description="C2H2-type" evidence="13">
    <location>
        <begin position="357"/>
        <end position="384"/>
    </location>
</feature>
<evidence type="ECO:0000256" key="1">
    <source>
        <dbReference type="ARBA" id="ARBA00004123"/>
    </source>
</evidence>
<feature type="domain" description="C2H2-type" evidence="13">
    <location>
        <begin position="6"/>
        <end position="33"/>
    </location>
</feature>
<evidence type="ECO:0000256" key="9">
    <source>
        <dbReference type="ARBA" id="ARBA00023163"/>
    </source>
</evidence>
<dbReference type="GO" id="GO:0008270">
    <property type="term" value="F:zinc ion binding"/>
    <property type="evidence" value="ECO:0007669"/>
    <property type="project" value="UniProtKB-KW"/>
</dbReference>
<evidence type="ECO:0000256" key="3">
    <source>
        <dbReference type="ARBA" id="ARBA00022723"/>
    </source>
</evidence>
<evidence type="ECO:0000256" key="10">
    <source>
        <dbReference type="ARBA" id="ARBA00023242"/>
    </source>
</evidence>
<keyword evidence="10" id="KW-0539">Nucleus</keyword>
<feature type="domain" description="C2H2-type" evidence="13">
    <location>
        <begin position="62"/>
        <end position="89"/>
    </location>
</feature>
<evidence type="ECO:0000256" key="4">
    <source>
        <dbReference type="ARBA" id="ARBA00022737"/>
    </source>
</evidence>
<dbReference type="FunFam" id="3.30.160.60:FF:001370">
    <property type="entry name" value="Zinc finger protein"/>
    <property type="match status" value="1"/>
</dbReference>
<dbReference type="Gene3D" id="3.30.160.60">
    <property type="entry name" value="Classic Zinc Finger"/>
    <property type="match status" value="9"/>
</dbReference>
<dbReference type="FunFam" id="3.30.160.60:FF:000045">
    <property type="entry name" value="ZFP69 zinc finger protein B"/>
    <property type="match status" value="1"/>
</dbReference>
<evidence type="ECO:0000256" key="5">
    <source>
        <dbReference type="ARBA" id="ARBA00022771"/>
    </source>
</evidence>
<evidence type="ECO:0000256" key="2">
    <source>
        <dbReference type="ARBA" id="ARBA00006991"/>
    </source>
</evidence>
<dbReference type="PANTHER" id="PTHR23226:SF377">
    <property type="entry name" value="ZINC FINGER AND SCAN DOMAIN-CONTAINING PROTEIN 20"/>
    <property type="match status" value="1"/>
</dbReference>
<feature type="domain" description="C2H2-type" evidence="13">
    <location>
        <begin position="34"/>
        <end position="61"/>
    </location>
</feature>
<feature type="region of interest" description="Disordered" evidence="12">
    <location>
        <begin position="196"/>
        <end position="254"/>
    </location>
</feature>
<protein>
    <recommendedName>
        <fullName evidence="13">C2H2-type domain-containing protein</fullName>
    </recommendedName>
</protein>
<evidence type="ECO:0000313" key="14">
    <source>
        <dbReference type="Ensembl" id="ENSVKKP00000022841.1"/>
    </source>
</evidence>
<dbReference type="Ensembl" id="ENSVKKT00000023406.1">
    <property type="protein sequence ID" value="ENSVKKP00000022841.1"/>
    <property type="gene ID" value="ENSVKKG00000015180.1"/>
</dbReference>
<keyword evidence="15" id="KW-1185">Reference proteome</keyword>
<dbReference type="FunFam" id="3.30.160.60:FF:000446">
    <property type="entry name" value="Zinc finger protein"/>
    <property type="match status" value="1"/>
</dbReference>
<feature type="domain" description="C2H2-type" evidence="13">
    <location>
        <begin position="405"/>
        <end position="428"/>
    </location>
</feature>
<accession>A0A8D2LKB3</accession>
<proteinExistence type="inferred from homology"/>
<dbReference type="AlphaFoldDB" id="A0A8D2LKB3"/>
<evidence type="ECO:0000259" key="13">
    <source>
        <dbReference type="PROSITE" id="PS50157"/>
    </source>
</evidence>
<evidence type="ECO:0000256" key="12">
    <source>
        <dbReference type="SAM" id="MobiDB-lite"/>
    </source>
</evidence>
<keyword evidence="3" id="KW-0479">Metal-binding</keyword>